<dbReference type="Pfam" id="PF02630">
    <property type="entry name" value="SCO1-SenC"/>
    <property type="match status" value="1"/>
</dbReference>
<dbReference type="RefSeq" id="WP_011964210.1">
    <property type="nucleotide sequence ID" value="NZ_BCNG01000014.1"/>
</dbReference>
<dbReference type="InterPro" id="IPR036249">
    <property type="entry name" value="Thioredoxin-like_sf"/>
</dbReference>
<evidence type="ECO:0000256" key="1">
    <source>
        <dbReference type="ARBA" id="ARBA00010996"/>
    </source>
</evidence>
<name>A0A076P1J5_FLAPS</name>
<dbReference type="EMBL" id="CP059075">
    <property type="protein sequence ID" value="QRE04947.1"/>
    <property type="molecule type" value="Genomic_DNA"/>
</dbReference>
<reference evidence="3 4" key="1">
    <citation type="submission" date="2020-07" db="EMBL/GenBank/DDBJ databases">
        <title>Genomic characterization of Flavobacterium psychrophilum strains.</title>
        <authorList>
            <person name="Castillo D."/>
            <person name="Jorgensen J."/>
            <person name="Middelboe M."/>
        </authorList>
    </citation>
    <scope>NUCLEOTIDE SEQUENCE [LARGE SCALE GENOMIC DNA]</scope>
    <source>
        <strain evidence="3 4">FPS-R7</strain>
    </source>
</reference>
<evidence type="ECO:0000313" key="3">
    <source>
        <dbReference type="EMBL" id="QRE04947.1"/>
    </source>
</evidence>
<dbReference type="OMA" id="EFFFTSC"/>
<dbReference type="KEGG" id="fpc:FPSM_00677"/>
<dbReference type="PROSITE" id="PS51352">
    <property type="entry name" value="THIOREDOXIN_2"/>
    <property type="match status" value="1"/>
</dbReference>
<dbReference type="KEGG" id="fpw:IA04_10345"/>
<dbReference type="GeneID" id="66551705"/>
<evidence type="ECO:0000256" key="2">
    <source>
        <dbReference type="ARBA" id="ARBA00023008"/>
    </source>
</evidence>
<dbReference type="PANTHER" id="PTHR12151:SF25">
    <property type="entry name" value="LINALOOL DEHYDRATASE_ISOMERASE DOMAIN-CONTAINING PROTEIN"/>
    <property type="match status" value="1"/>
</dbReference>
<keyword evidence="2" id="KW-0186">Copper</keyword>
<organism evidence="3 4">
    <name type="scientific">Flavobacterium psychrophilum</name>
    <dbReference type="NCBI Taxonomy" id="96345"/>
    <lineage>
        <taxon>Bacteria</taxon>
        <taxon>Pseudomonadati</taxon>
        <taxon>Bacteroidota</taxon>
        <taxon>Flavobacteriia</taxon>
        <taxon>Flavobacteriales</taxon>
        <taxon>Flavobacteriaceae</taxon>
        <taxon>Flavobacterium</taxon>
    </lineage>
</organism>
<dbReference type="SUPFAM" id="SSF52833">
    <property type="entry name" value="Thioredoxin-like"/>
    <property type="match status" value="1"/>
</dbReference>
<accession>A0A076P1J5</accession>
<dbReference type="AlphaFoldDB" id="A0A076P1J5"/>
<dbReference type="Proteomes" id="UP000596329">
    <property type="component" value="Chromosome"/>
</dbReference>
<dbReference type="KEGG" id="fpk:IA06_10350"/>
<evidence type="ECO:0000313" key="4">
    <source>
        <dbReference type="Proteomes" id="UP000596329"/>
    </source>
</evidence>
<gene>
    <name evidence="3" type="ORF">H0H26_04995</name>
</gene>
<protein>
    <submittedName>
        <fullName evidence="3">SCO family protein</fullName>
    </submittedName>
</protein>
<dbReference type="PANTHER" id="PTHR12151">
    <property type="entry name" value="ELECTRON TRANSPORT PROTIN SCO1/SENC FAMILY MEMBER"/>
    <property type="match status" value="1"/>
</dbReference>
<dbReference type="CDD" id="cd02968">
    <property type="entry name" value="SCO"/>
    <property type="match status" value="1"/>
</dbReference>
<comment type="similarity">
    <text evidence="1">Belongs to the SCO1/2 family.</text>
</comment>
<dbReference type="KEGG" id="fpv:IA03_10410"/>
<dbReference type="InterPro" id="IPR013766">
    <property type="entry name" value="Thioredoxin_domain"/>
</dbReference>
<dbReference type="InterPro" id="IPR003782">
    <property type="entry name" value="SCO1/SenC"/>
</dbReference>
<proteinExistence type="inferred from homology"/>
<dbReference type="KEGG" id="fpq:IB65_10630"/>
<sequence>MKNKSYIGTAFIILVFGIYFVPKIIDRIKNNDIVKGDRLNIEGTHVATKSDLMTIGKAPVFSLINQDKRTISNESYKGKVYVAEFFFSTCPSICPIMNRNMKLVQEAFASNTNFGVTSITINPEIDTPEVLKKHAETIGAKGKNWNFLTGDKSRIYEIANKGFNLYVGQNAKIPGGFEHSGFFALIDKEGNIRCRKDEFGNPIIYYDGIKDEGIKQIKQDISKLLAE</sequence>
<dbReference type="Gene3D" id="3.40.30.10">
    <property type="entry name" value="Glutaredoxin"/>
    <property type="match status" value="1"/>
</dbReference>